<dbReference type="OrthoDB" id="2489132at2"/>
<dbReference type="RefSeq" id="WP_065270138.1">
    <property type="nucleotide sequence ID" value="NZ_CP015124.1"/>
</dbReference>
<dbReference type="PROSITE" id="PS50111">
    <property type="entry name" value="CHEMOTAXIS_TRANSDUC_2"/>
    <property type="match status" value="1"/>
</dbReference>
<feature type="domain" description="Methyl-accepting transducer" evidence="3">
    <location>
        <begin position="23"/>
        <end position="280"/>
    </location>
</feature>
<evidence type="ECO:0000256" key="2">
    <source>
        <dbReference type="PROSITE-ProRule" id="PRU00284"/>
    </source>
</evidence>
<evidence type="ECO:0000256" key="1">
    <source>
        <dbReference type="ARBA" id="ARBA00023224"/>
    </source>
</evidence>
<dbReference type="EMBL" id="CP015124">
    <property type="protein sequence ID" value="ANP38848.1"/>
    <property type="molecule type" value="Genomic_DNA"/>
</dbReference>
<dbReference type="GO" id="GO:0007165">
    <property type="term" value="P:signal transduction"/>
    <property type="evidence" value="ECO:0007669"/>
    <property type="project" value="UniProtKB-KW"/>
</dbReference>
<dbReference type="AlphaFoldDB" id="A0A1B0ZXJ0"/>
<protein>
    <submittedName>
        <fullName evidence="5">Chemotaxis protein</fullName>
    </submittedName>
</protein>
<dbReference type="EMBL" id="CP015124">
    <property type="protein sequence ID" value="ANP34941.1"/>
    <property type="molecule type" value="Genomic_DNA"/>
</dbReference>
<evidence type="ECO:0000313" key="6">
    <source>
        <dbReference type="Proteomes" id="UP000092565"/>
    </source>
</evidence>
<dbReference type="SUPFAM" id="SSF58104">
    <property type="entry name" value="Methyl-accepting chemotaxis protein (MCP) signaling domain"/>
    <property type="match status" value="1"/>
</dbReference>
<accession>A0A1B0ZXJ0</accession>
<dbReference type="PANTHER" id="PTHR32089">
    <property type="entry name" value="METHYL-ACCEPTING CHEMOTAXIS PROTEIN MCPB"/>
    <property type="match status" value="1"/>
</dbReference>
<organism evidence="5 6">
    <name type="scientific">Phaeobacter gallaeciensis</name>
    <dbReference type="NCBI Taxonomy" id="60890"/>
    <lineage>
        <taxon>Bacteria</taxon>
        <taxon>Pseudomonadati</taxon>
        <taxon>Pseudomonadota</taxon>
        <taxon>Alphaproteobacteria</taxon>
        <taxon>Rhodobacterales</taxon>
        <taxon>Roseobacteraceae</taxon>
        <taxon>Phaeobacter</taxon>
    </lineage>
</organism>
<dbReference type="PATRIC" id="fig|60890.4.peg.3"/>
<reference evidence="5 6" key="1">
    <citation type="submission" date="2016-04" db="EMBL/GenBank/DDBJ databases">
        <authorList>
            <person name="Evans L.H."/>
            <person name="Alamgir A."/>
            <person name="Owens N."/>
            <person name="Weber N.D."/>
            <person name="Virtaneva K."/>
            <person name="Barbian K."/>
            <person name="Babar A."/>
            <person name="Rosenke K."/>
        </authorList>
    </citation>
    <scope>NUCLEOTIDE SEQUENCE [LARGE SCALE GENOMIC DNA]</scope>
    <source>
        <strain evidence="5 6">JL2886</strain>
    </source>
</reference>
<dbReference type="Pfam" id="PF00015">
    <property type="entry name" value="MCPsignal"/>
    <property type="match status" value="1"/>
</dbReference>
<evidence type="ECO:0000259" key="3">
    <source>
        <dbReference type="PROSITE" id="PS50111"/>
    </source>
</evidence>
<sequence length="468" mass="51450">MLQKQDTQAPSVADANLNDLAEISSQLGFEIVDIAGFLDTIESKSKTQLEDLDQLDRGAERVVRSNAQVMETVGAVSLSTQKTLESARESVALVRESSGRSQEVAEWVQDLNSRTEDVSNTVDAMRKDNEIITSIAAQVNILAINAKIEAGRAGDAGRGFAVVAEAINDLSKRTQRAAREISTNIETLYSWIRTLDEETETMSQSAKQILDRARDTDASLAGIEKDAQNVNSETGRILTDATTVRDAMEACFPNINRIKHSVQDTTADIQKTHHRVENLILSSERLVQGTVALGGQSGDKMFIAFVTDMAAQIGRLFEEGLTSSRISQADLFDRTYVPIPNTNPTQVMTRFTKFTDSVLPPLLEAALDLDPRVVFSAAVDVNGYLPTHNKKFSKPQSADPDWNMANCRNRRIFDDRVGLKAGRNTGPFLMQVYRRDMGGGDFVMMKDLSAPITVGGRHWGGLRMAFTT</sequence>
<gene>
    <name evidence="5" type="primary">mcp</name>
    <name evidence="4" type="ORF">JL2886_00003</name>
    <name evidence="5" type="ORF">JL2886_03980</name>
</gene>
<evidence type="ECO:0000313" key="4">
    <source>
        <dbReference type="EMBL" id="ANP34941.1"/>
    </source>
</evidence>
<dbReference type="InterPro" id="IPR004089">
    <property type="entry name" value="MCPsignal_dom"/>
</dbReference>
<keyword evidence="1 2" id="KW-0807">Transducer</keyword>
<name>A0A1B0ZXJ0_9RHOB</name>
<keyword evidence="6" id="KW-1185">Reference proteome</keyword>
<dbReference type="Gene3D" id="1.10.287.950">
    <property type="entry name" value="Methyl-accepting chemotaxis protein"/>
    <property type="match status" value="1"/>
</dbReference>
<dbReference type="GO" id="GO:0016020">
    <property type="term" value="C:membrane"/>
    <property type="evidence" value="ECO:0007669"/>
    <property type="project" value="InterPro"/>
</dbReference>
<dbReference type="Proteomes" id="UP000092565">
    <property type="component" value="Chromosome"/>
</dbReference>
<dbReference type="SMART" id="SM00283">
    <property type="entry name" value="MA"/>
    <property type="match status" value="1"/>
</dbReference>
<dbReference type="PANTHER" id="PTHR32089:SF112">
    <property type="entry name" value="LYSOZYME-LIKE PROTEIN-RELATED"/>
    <property type="match status" value="1"/>
</dbReference>
<proteinExistence type="predicted"/>
<evidence type="ECO:0000313" key="5">
    <source>
        <dbReference type="EMBL" id="ANP38848.1"/>
    </source>
</evidence>